<keyword evidence="2" id="KW-1185">Reference proteome</keyword>
<evidence type="ECO:0000313" key="1">
    <source>
        <dbReference type="EMBL" id="PST36256.1"/>
    </source>
</evidence>
<reference evidence="1 2" key="1">
    <citation type="submission" date="2018-03" db="EMBL/GenBank/DDBJ databases">
        <title>Lachnoclostridium SNUG30386 gen.nov., sp.nov., isolated from human faeces.</title>
        <authorList>
            <person name="Seo B."/>
            <person name="Jeon K."/>
            <person name="Ko G."/>
        </authorList>
    </citation>
    <scope>NUCLEOTIDE SEQUENCE [LARGE SCALE GENOMIC DNA]</scope>
    <source>
        <strain evidence="1 2">SNUG30386</strain>
    </source>
</reference>
<sequence length="98" mass="11285">MARGKIEKRGQRRRKIKPVTLIVTEGSQTEPKYFEHYRNRQTNIDIRVVGSRTSGGETDYLSLIRKAVEYHLQNDSSKPFGIAVNPFTDIHQLVESLL</sequence>
<accession>A0A2T3FLV6</accession>
<protein>
    <recommendedName>
        <fullName evidence="3">RloB domain-containing protein</fullName>
    </recommendedName>
</protein>
<evidence type="ECO:0000313" key="2">
    <source>
        <dbReference type="Proteomes" id="UP000241048"/>
    </source>
</evidence>
<gene>
    <name evidence="1" type="ORF">C7U56_13595</name>
</gene>
<name>A0A2T3FLV6_9CLOT</name>
<dbReference type="EMBL" id="PYLO01000005">
    <property type="protein sequence ID" value="PST36256.1"/>
    <property type="molecule type" value="Genomic_DNA"/>
</dbReference>
<dbReference type="RefSeq" id="WP_107001666.1">
    <property type="nucleotide sequence ID" value="NZ_DBFCCR010000014.1"/>
</dbReference>
<dbReference type="Pfam" id="PF13707">
    <property type="entry name" value="RloB"/>
    <property type="match status" value="1"/>
</dbReference>
<dbReference type="InterPro" id="IPR025591">
    <property type="entry name" value="RloB"/>
</dbReference>
<dbReference type="AlphaFoldDB" id="A0A2T3FLV6"/>
<comment type="caution">
    <text evidence="1">The sequence shown here is derived from an EMBL/GenBank/DDBJ whole genome shotgun (WGS) entry which is preliminary data.</text>
</comment>
<evidence type="ECO:0008006" key="3">
    <source>
        <dbReference type="Google" id="ProtNLM"/>
    </source>
</evidence>
<dbReference type="Proteomes" id="UP000241048">
    <property type="component" value="Unassembled WGS sequence"/>
</dbReference>
<proteinExistence type="predicted"/>
<organism evidence="1 2">
    <name type="scientific">Clostridium fessum</name>
    <dbReference type="NCBI Taxonomy" id="2126740"/>
    <lineage>
        <taxon>Bacteria</taxon>
        <taxon>Bacillati</taxon>
        <taxon>Bacillota</taxon>
        <taxon>Clostridia</taxon>
        <taxon>Eubacteriales</taxon>
        <taxon>Clostridiaceae</taxon>
        <taxon>Clostridium</taxon>
    </lineage>
</organism>